<keyword evidence="4" id="KW-1185">Reference proteome</keyword>
<evidence type="ECO:0000259" key="2">
    <source>
        <dbReference type="Pfam" id="PF13472"/>
    </source>
</evidence>
<accession>A0ABU3TTV6</accession>
<dbReference type="InterPro" id="IPR051532">
    <property type="entry name" value="Ester_Hydrolysis_Enzymes"/>
</dbReference>
<dbReference type="InterPro" id="IPR013830">
    <property type="entry name" value="SGNH_hydro"/>
</dbReference>
<proteinExistence type="predicted"/>
<protein>
    <submittedName>
        <fullName evidence="3">GDSL-type esterase/lipase family protein</fullName>
    </submittedName>
</protein>
<reference evidence="3 4" key="1">
    <citation type="submission" date="2023-09" db="EMBL/GenBank/DDBJ databases">
        <title>Aquirufa genomes.</title>
        <authorList>
            <person name="Pitt A."/>
        </authorList>
    </citation>
    <scope>NUCLEOTIDE SEQUENCE [LARGE SCALE GENOMIC DNA]</scope>
    <source>
        <strain evidence="3 4">LEOWEIH-7C</strain>
    </source>
</reference>
<dbReference type="Pfam" id="PF13472">
    <property type="entry name" value="Lipase_GDSL_2"/>
    <property type="match status" value="1"/>
</dbReference>
<dbReference type="PANTHER" id="PTHR30383:SF5">
    <property type="entry name" value="SGNH HYDROLASE-TYPE ESTERASE DOMAIN-CONTAINING PROTEIN"/>
    <property type="match status" value="1"/>
</dbReference>
<name>A0ABU3TTV6_9BACT</name>
<dbReference type="SUPFAM" id="SSF52266">
    <property type="entry name" value="SGNH hydrolase"/>
    <property type="match status" value="1"/>
</dbReference>
<feature type="signal peptide" evidence="1">
    <location>
        <begin position="1"/>
        <end position="18"/>
    </location>
</feature>
<evidence type="ECO:0000313" key="3">
    <source>
        <dbReference type="EMBL" id="MDU0809305.1"/>
    </source>
</evidence>
<evidence type="ECO:0000256" key="1">
    <source>
        <dbReference type="SAM" id="SignalP"/>
    </source>
</evidence>
<gene>
    <name evidence="3" type="ORF">PQG45_09685</name>
</gene>
<dbReference type="Gene3D" id="3.40.50.1110">
    <property type="entry name" value="SGNH hydrolase"/>
    <property type="match status" value="1"/>
</dbReference>
<comment type="caution">
    <text evidence="3">The sequence shown here is derived from an EMBL/GenBank/DDBJ whole genome shotgun (WGS) entry which is preliminary data.</text>
</comment>
<keyword evidence="1" id="KW-0732">Signal</keyword>
<dbReference type="InterPro" id="IPR036514">
    <property type="entry name" value="SGNH_hydro_sf"/>
</dbReference>
<dbReference type="RefSeq" id="WP_315577036.1">
    <property type="nucleotide sequence ID" value="NZ_JARDXH010000005.1"/>
</dbReference>
<dbReference type="PANTHER" id="PTHR30383">
    <property type="entry name" value="THIOESTERASE 1/PROTEASE 1/LYSOPHOSPHOLIPASE L1"/>
    <property type="match status" value="1"/>
</dbReference>
<feature type="domain" description="SGNH hydrolase-type esterase" evidence="2">
    <location>
        <begin position="63"/>
        <end position="197"/>
    </location>
</feature>
<dbReference type="Proteomes" id="UP001249959">
    <property type="component" value="Unassembled WGS sequence"/>
</dbReference>
<sequence>MNKILIALLLFVSTNLLAQNPFEKEILAYEKQDSLSMPTKGQVLFLGSSSFRLWKTFDADMKGMPAAFNRGFGGSTLADALYYFDRMVVKYQPKWVIMYEGDNDIARGKSPQVIAAEYDEFVSRLAKQVPGAKLVFVAARPSLARTALVDKQRELNALIKAKRGYFIDMHSPFYLADGTLMQDIFVADKLHLNEKGYVIFAKQIQDFMIKNIK</sequence>
<evidence type="ECO:0000313" key="4">
    <source>
        <dbReference type="Proteomes" id="UP001249959"/>
    </source>
</evidence>
<organism evidence="3 4">
    <name type="scientific">Aquirufa regiilacus</name>
    <dbReference type="NCBI Taxonomy" id="3024868"/>
    <lineage>
        <taxon>Bacteria</taxon>
        <taxon>Pseudomonadati</taxon>
        <taxon>Bacteroidota</taxon>
        <taxon>Cytophagia</taxon>
        <taxon>Cytophagales</taxon>
        <taxon>Flectobacillaceae</taxon>
        <taxon>Aquirufa</taxon>
    </lineage>
</organism>
<dbReference type="EMBL" id="JAVNWW010000005">
    <property type="protein sequence ID" value="MDU0809305.1"/>
    <property type="molecule type" value="Genomic_DNA"/>
</dbReference>
<feature type="chain" id="PRO_5045804228" evidence="1">
    <location>
        <begin position="19"/>
        <end position="213"/>
    </location>
</feature>